<dbReference type="PANTHER" id="PTHR21071">
    <property type="entry name" value="UDP-N-ACETYLENOLPYRUVOYLGLUCOSAMINE REDUCTASE"/>
    <property type="match status" value="1"/>
</dbReference>
<evidence type="ECO:0000256" key="7">
    <source>
        <dbReference type="ARBA" id="ARBA00015188"/>
    </source>
</evidence>
<evidence type="ECO:0000256" key="9">
    <source>
        <dbReference type="ARBA" id="ARBA00022618"/>
    </source>
</evidence>
<dbReference type="Proteomes" id="UP001645039">
    <property type="component" value="Unassembled WGS sequence"/>
</dbReference>
<evidence type="ECO:0000256" key="10">
    <source>
        <dbReference type="ARBA" id="ARBA00022630"/>
    </source>
</evidence>
<evidence type="ECO:0000256" key="15">
    <source>
        <dbReference type="ARBA" id="ARBA00023002"/>
    </source>
</evidence>
<keyword evidence="15 20" id="KW-0560">Oxidoreductase</keyword>
<dbReference type="Gene3D" id="3.90.78.10">
    <property type="entry name" value="UDP-N-acetylenolpyruvoylglucosamine reductase, C-terminal domain"/>
    <property type="match status" value="1"/>
</dbReference>
<comment type="function">
    <text evidence="2 20">Cell wall formation.</text>
</comment>
<dbReference type="PANTHER" id="PTHR21071:SF4">
    <property type="entry name" value="UDP-N-ACETYLENOLPYRUVOYLGLUCOSAMINE REDUCTASE"/>
    <property type="match status" value="1"/>
</dbReference>
<keyword evidence="9 20" id="KW-0132">Cell division</keyword>
<evidence type="ECO:0000256" key="5">
    <source>
        <dbReference type="ARBA" id="ARBA00010485"/>
    </source>
</evidence>
<dbReference type="HAMAP" id="MF_00037">
    <property type="entry name" value="MurB"/>
    <property type="match status" value="1"/>
</dbReference>
<dbReference type="InterPro" id="IPR016167">
    <property type="entry name" value="FAD-bd_PCMH_sub1"/>
</dbReference>
<dbReference type="SUPFAM" id="SSF56176">
    <property type="entry name" value="FAD-binding/transporter-associated domain-like"/>
    <property type="match status" value="1"/>
</dbReference>
<evidence type="ECO:0000256" key="19">
    <source>
        <dbReference type="ARBA" id="ARBA00048914"/>
    </source>
</evidence>
<evidence type="ECO:0000256" key="14">
    <source>
        <dbReference type="ARBA" id="ARBA00022984"/>
    </source>
</evidence>
<organism evidence="22 23">
    <name type="scientific">Halomonas casei</name>
    <dbReference type="NCBI Taxonomy" id="2742613"/>
    <lineage>
        <taxon>Bacteria</taxon>
        <taxon>Pseudomonadati</taxon>
        <taxon>Pseudomonadota</taxon>
        <taxon>Gammaproteobacteria</taxon>
        <taxon>Oceanospirillales</taxon>
        <taxon>Halomonadaceae</taxon>
        <taxon>Halomonas</taxon>
    </lineage>
</organism>
<keyword evidence="11 20" id="KW-0274">FAD</keyword>
<sequence>MTRHVDLTSANTLALPCRAERFSAPGTLSALRSTLAKARCQGWPITLLGGGSNVLLPEQLPGLTVRPALSQWWLSQQQGHVLAHVGAGVNWHALVMATARRGLWGIENLALIPGNCGAAPVQNIGAYGVELADTLQSVQVMELASGQLAWLSAQECQFGYRDSVFKGAMADKVVITQLVLRLSRKPAPQLGYGDLAARLSSVPTPLEVAEAVCTIRREKLPDPKVLANAGSFFKNPLISDEQAAHLLCQYPDMPHFRQMKGQTKLAAGWLIDQCGLKGMRDGAFGVHQHQALVLVHFGGGDRHGLMKIASYIAAQVEARFGVRLSPEPRLINS</sequence>
<dbReference type="Gene3D" id="3.30.465.10">
    <property type="match status" value="1"/>
</dbReference>
<dbReference type="GO" id="GO:0008762">
    <property type="term" value="F:UDP-N-acetylmuramate dehydrogenase activity"/>
    <property type="evidence" value="ECO:0007669"/>
    <property type="project" value="UniProtKB-EC"/>
</dbReference>
<dbReference type="RefSeq" id="WP_096282377.1">
    <property type="nucleotide sequence ID" value="NZ_CP189763.1"/>
</dbReference>
<feature type="active site" evidence="20">
    <location>
        <position position="327"/>
    </location>
</feature>
<evidence type="ECO:0000313" key="23">
    <source>
        <dbReference type="Proteomes" id="UP001645039"/>
    </source>
</evidence>
<evidence type="ECO:0000256" key="11">
    <source>
        <dbReference type="ARBA" id="ARBA00022827"/>
    </source>
</evidence>
<evidence type="ECO:0000256" key="16">
    <source>
        <dbReference type="ARBA" id="ARBA00023306"/>
    </source>
</evidence>
<comment type="pathway">
    <text evidence="4 20">Cell wall biogenesis; peptidoglycan biosynthesis.</text>
</comment>
<evidence type="ECO:0000259" key="21">
    <source>
        <dbReference type="PROSITE" id="PS51387"/>
    </source>
</evidence>
<dbReference type="EMBL" id="RRZD01000002">
    <property type="protein sequence ID" value="MBE0399201.1"/>
    <property type="molecule type" value="Genomic_DNA"/>
</dbReference>
<dbReference type="Pfam" id="PF01565">
    <property type="entry name" value="FAD_binding_4"/>
    <property type="match status" value="1"/>
</dbReference>
<keyword evidence="10 20" id="KW-0285">Flavoprotein</keyword>
<evidence type="ECO:0000313" key="22">
    <source>
        <dbReference type="EMBL" id="MBE0399201.1"/>
    </source>
</evidence>
<evidence type="ECO:0000256" key="2">
    <source>
        <dbReference type="ARBA" id="ARBA00003921"/>
    </source>
</evidence>
<evidence type="ECO:0000256" key="6">
    <source>
        <dbReference type="ARBA" id="ARBA00012518"/>
    </source>
</evidence>
<comment type="subcellular location">
    <subcellularLocation>
        <location evidence="3 20">Cytoplasm</location>
    </subcellularLocation>
</comment>
<evidence type="ECO:0000256" key="12">
    <source>
        <dbReference type="ARBA" id="ARBA00022857"/>
    </source>
</evidence>
<dbReference type="EC" id="1.3.1.98" evidence="6 20"/>
<proteinExistence type="inferred from homology"/>
<dbReference type="SUPFAM" id="SSF56194">
    <property type="entry name" value="Uridine diphospho-N-Acetylenolpyruvylglucosamine reductase, MurB, C-terminal domain"/>
    <property type="match status" value="1"/>
</dbReference>
<comment type="cofactor">
    <cofactor evidence="1 20">
        <name>FAD</name>
        <dbReference type="ChEBI" id="CHEBI:57692"/>
    </cofactor>
</comment>
<feature type="active site" description="Proton donor" evidence="20">
    <location>
        <position position="231"/>
    </location>
</feature>
<evidence type="ECO:0000256" key="17">
    <source>
        <dbReference type="ARBA" id="ARBA00023316"/>
    </source>
</evidence>
<dbReference type="NCBIfam" id="NF000755">
    <property type="entry name" value="PRK00046.1"/>
    <property type="match status" value="1"/>
</dbReference>
<keyword evidence="14 20" id="KW-0573">Peptidoglycan synthesis</keyword>
<evidence type="ECO:0000256" key="20">
    <source>
        <dbReference type="HAMAP-Rule" id="MF_00037"/>
    </source>
</evidence>
<evidence type="ECO:0000256" key="8">
    <source>
        <dbReference type="ARBA" id="ARBA00022490"/>
    </source>
</evidence>
<dbReference type="InterPro" id="IPR016169">
    <property type="entry name" value="FAD-bd_PCMH_sub2"/>
</dbReference>
<accession>A0ABR9EZU0</accession>
<keyword evidence="12 20" id="KW-0521">NADP</keyword>
<protein>
    <recommendedName>
        <fullName evidence="7 20">UDP-N-acetylenolpyruvoylglucosamine reductase</fullName>
        <ecNumber evidence="6 20">1.3.1.98</ecNumber>
    </recommendedName>
    <alternativeName>
        <fullName evidence="18 20">UDP-N-acetylmuramate dehydrogenase</fullName>
    </alternativeName>
</protein>
<keyword evidence="16 20" id="KW-0131">Cell cycle</keyword>
<evidence type="ECO:0000256" key="3">
    <source>
        <dbReference type="ARBA" id="ARBA00004496"/>
    </source>
</evidence>
<keyword evidence="23" id="KW-1185">Reference proteome</keyword>
<comment type="catalytic activity">
    <reaction evidence="19 20">
        <text>UDP-N-acetyl-alpha-D-muramate + NADP(+) = UDP-N-acetyl-3-O-(1-carboxyvinyl)-alpha-D-glucosamine + NADPH + H(+)</text>
        <dbReference type="Rhea" id="RHEA:12248"/>
        <dbReference type="ChEBI" id="CHEBI:15378"/>
        <dbReference type="ChEBI" id="CHEBI:57783"/>
        <dbReference type="ChEBI" id="CHEBI:58349"/>
        <dbReference type="ChEBI" id="CHEBI:68483"/>
        <dbReference type="ChEBI" id="CHEBI:70757"/>
        <dbReference type="EC" id="1.3.1.98"/>
    </reaction>
</comment>
<dbReference type="InterPro" id="IPR006094">
    <property type="entry name" value="Oxid_FAD_bind_N"/>
</dbReference>
<feature type="active site" evidence="20">
    <location>
        <position position="161"/>
    </location>
</feature>
<dbReference type="InterPro" id="IPR036635">
    <property type="entry name" value="MurB_C_sf"/>
</dbReference>
<dbReference type="InterPro" id="IPR016166">
    <property type="entry name" value="FAD-bd_PCMH"/>
</dbReference>
<dbReference type="InterPro" id="IPR036318">
    <property type="entry name" value="FAD-bd_PCMH-like_sf"/>
</dbReference>
<evidence type="ECO:0000256" key="4">
    <source>
        <dbReference type="ARBA" id="ARBA00004752"/>
    </source>
</evidence>
<name>A0ABR9EZU0_9GAMM</name>
<dbReference type="Pfam" id="PF02873">
    <property type="entry name" value="MurB_C"/>
    <property type="match status" value="1"/>
</dbReference>
<dbReference type="Gene3D" id="3.30.43.10">
    <property type="entry name" value="Uridine Diphospho-n-acetylenolpyruvylglucosamine Reductase, domain 2"/>
    <property type="match status" value="1"/>
</dbReference>
<evidence type="ECO:0000256" key="1">
    <source>
        <dbReference type="ARBA" id="ARBA00001974"/>
    </source>
</evidence>
<comment type="similarity">
    <text evidence="5 20">Belongs to the MurB family.</text>
</comment>
<feature type="domain" description="FAD-binding PCMH-type" evidence="21">
    <location>
        <begin position="14"/>
        <end position="185"/>
    </location>
</feature>
<dbReference type="PROSITE" id="PS51387">
    <property type="entry name" value="FAD_PCMH"/>
    <property type="match status" value="1"/>
</dbReference>
<evidence type="ECO:0000256" key="13">
    <source>
        <dbReference type="ARBA" id="ARBA00022960"/>
    </source>
</evidence>
<dbReference type="InterPro" id="IPR011601">
    <property type="entry name" value="MurB_C"/>
</dbReference>
<keyword evidence="17 20" id="KW-0961">Cell wall biogenesis/degradation</keyword>
<keyword evidence="8 20" id="KW-0963">Cytoplasm</keyword>
<reference evidence="22 23" key="1">
    <citation type="submission" date="2020-07" db="EMBL/GenBank/DDBJ databases">
        <title>Halophilic bacteria isolated from french cheeses.</title>
        <authorList>
            <person name="Kothe C.I."/>
            <person name="Farah-Kraiem B."/>
            <person name="Renault P."/>
            <person name="Dridi B."/>
        </authorList>
    </citation>
    <scope>NUCLEOTIDE SEQUENCE [LARGE SCALE GENOMIC DNA]</scope>
    <source>
        <strain evidence="22 23">FME1</strain>
    </source>
</reference>
<dbReference type="NCBIfam" id="TIGR00179">
    <property type="entry name" value="murB"/>
    <property type="match status" value="1"/>
</dbReference>
<keyword evidence="13 20" id="KW-0133">Cell shape</keyword>
<comment type="caution">
    <text evidence="22">The sequence shown here is derived from an EMBL/GenBank/DDBJ whole genome shotgun (WGS) entry which is preliminary data.</text>
</comment>
<gene>
    <name evidence="20 22" type="primary">murB</name>
    <name evidence="22" type="ORF">EI168_03630</name>
</gene>
<dbReference type="InterPro" id="IPR003170">
    <property type="entry name" value="MurB"/>
</dbReference>
<evidence type="ECO:0000256" key="18">
    <source>
        <dbReference type="ARBA" id="ARBA00031026"/>
    </source>
</evidence>